<protein>
    <submittedName>
        <fullName evidence="1">Uncharacterized protein</fullName>
    </submittedName>
</protein>
<evidence type="ECO:0000313" key="1">
    <source>
        <dbReference type="EMBL" id="KAJ8402149.1"/>
    </source>
</evidence>
<keyword evidence="2" id="KW-1185">Reference proteome</keyword>
<evidence type="ECO:0000313" key="2">
    <source>
        <dbReference type="Proteomes" id="UP001221898"/>
    </source>
</evidence>
<dbReference type="AlphaFoldDB" id="A0AAD7WN44"/>
<name>A0AAD7WN44_9TELE</name>
<dbReference type="Proteomes" id="UP001221898">
    <property type="component" value="Unassembled WGS sequence"/>
</dbReference>
<dbReference type="EMBL" id="JAINUG010000065">
    <property type="protein sequence ID" value="KAJ8402149.1"/>
    <property type="molecule type" value="Genomic_DNA"/>
</dbReference>
<organism evidence="1 2">
    <name type="scientific">Aldrovandia affinis</name>
    <dbReference type="NCBI Taxonomy" id="143900"/>
    <lineage>
        <taxon>Eukaryota</taxon>
        <taxon>Metazoa</taxon>
        <taxon>Chordata</taxon>
        <taxon>Craniata</taxon>
        <taxon>Vertebrata</taxon>
        <taxon>Euteleostomi</taxon>
        <taxon>Actinopterygii</taxon>
        <taxon>Neopterygii</taxon>
        <taxon>Teleostei</taxon>
        <taxon>Notacanthiformes</taxon>
        <taxon>Halosauridae</taxon>
        <taxon>Aldrovandia</taxon>
    </lineage>
</organism>
<gene>
    <name evidence="1" type="ORF">AAFF_G00370140</name>
</gene>
<sequence length="73" mass="7694">MFWLQQGVAVIPAPLDGRTHPSVSGHGRPIPPSSARCKGLCDLPGQAERSRVAFASPAGVYRCHVLASTARSI</sequence>
<reference evidence="1" key="1">
    <citation type="journal article" date="2023" name="Science">
        <title>Genome structures resolve the early diversification of teleost fishes.</title>
        <authorList>
            <person name="Parey E."/>
            <person name="Louis A."/>
            <person name="Montfort J."/>
            <person name="Bouchez O."/>
            <person name="Roques C."/>
            <person name="Iampietro C."/>
            <person name="Lluch J."/>
            <person name="Castinel A."/>
            <person name="Donnadieu C."/>
            <person name="Desvignes T."/>
            <person name="Floi Bucao C."/>
            <person name="Jouanno E."/>
            <person name="Wen M."/>
            <person name="Mejri S."/>
            <person name="Dirks R."/>
            <person name="Jansen H."/>
            <person name="Henkel C."/>
            <person name="Chen W.J."/>
            <person name="Zahm M."/>
            <person name="Cabau C."/>
            <person name="Klopp C."/>
            <person name="Thompson A.W."/>
            <person name="Robinson-Rechavi M."/>
            <person name="Braasch I."/>
            <person name="Lecointre G."/>
            <person name="Bobe J."/>
            <person name="Postlethwait J.H."/>
            <person name="Berthelot C."/>
            <person name="Roest Crollius H."/>
            <person name="Guiguen Y."/>
        </authorList>
    </citation>
    <scope>NUCLEOTIDE SEQUENCE</scope>
    <source>
        <strain evidence="1">NC1722</strain>
    </source>
</reference>
<comment type="caution">
    <text evidence="1">The sequence shown here is derived from an EMBL/GenBank/DDBJ whole genome shotgun (WGS) entry which is preliminary data.</text>
</comment>
<proteinExistence type="predicted"/>
<accession>A0AAD7WN44</accession>